<dbReference type="InterPro" id="IPR011050">
    <property type="entry name" value="Pectin_lyase_fold/virulence"/>
</dbReference>
<proteinExistence type="predicted"/>
<protein>
    <submittedName>
        <fullName evidence="2">Right-handed parallel beta-helix repeat-containing protein</fullName>
    </submittedName>
</protein>
<dbReference type="InterPro" id="IPR001478">
    <property type="entry name" value="PDZ"/>
</dbReference>
<comment type="caution">
    <text evidence="2">The sequence shown here is derived from an EMBL/GenBank/DDBJ whole genome shotgun (WGS) entry which is preliminary data.</text>
</comment>
<dbReference type="EMBL" id="DWZI01000040">
    <property type="protein sequence ID" value="HJA86056.1"/>
    <property type="molecule type" value="Genomic_DNA"/>
</dbReference>
<evidence type="ECO:0000313" key="3">
    <source>
        <dbReference type="Proteomes" id="UP000823862"/>
    </source>
</evidence>
<dbReference type="PANTHER" id="PTHR36453:SF1">
    <property type="entry name" value="RIGHT HANDED BETA HELIX DOMAIN-CONTAINING PROTEIN"/>
    <property type="match status" value="1"/>
</dbReference>
<reference evidence="2" key="2">
    <citation type="submission" date="2021-04" db="EMBL/GenBank/DDBJ databases">
        <authorList>
            <person name="Gilroy R."/>
        </authorList>
    </citation>
    <scope>NUCLEOTIDE SEQUENCE</scope>
    <source>
        <strain evidence="2">ChiHjej12B11-9795</strain>
    </source>
</reference>
<dbReference type="Pfam" id="PF13229">
    <property type="entry name" value="Beta_helix"/>
    <property type="match status" value="1"/>
</dbReference>
<dbReference type="InterPro" id="IPR039448">
    <property type="entry name" value="Beta_helix"/>
</dbReference>
<dbReference type="InterPro" id="IPR036034">
    <property type="entry name" value="PDZ_sf"/>
</dbReference>
<dbReference type="InterPro" id="IPR012334">
    <property type="entry name" value="Pectin_lyas_fold"/>
</dbReference>
<dbReference type="InterPro" id="IPR006626">
    <property type="entry name" value="PbH1"/>
</dbReference>
<accession>A0A9D2KUC4</accession>
<dbReference type="Proteomes" id="UP000823862">
    <property type="component" value="Unassembled WGS sequence"/>
</dbReference>
<dbReference type="AlphaFoldDB" id="A0A9D2KUC4"/>
<gene>
    <name evidence="2" type="ORF">H9950_07700</name>
</gene>
<dbReference type="SUPFAM" id="SSF51126">
    <property type="entry name" value="Pectin lyase-like"/>
    <property type="match status" value="1"/>
</dbReference>
<dbReference type="Gene3D" id="2.30.42.10">
    <property type="match status" value="1"/>
</dbReference>
<dbReference type="Gene3D" id="2.160.20.10">
    <property type="entry name" value="Single-stranded right-handed beta-helix, Pectin lyase-like"/>
    <property type="match status" value="2"/>
</dbReference>
<feature type="domain" description="PDZ" evidence="1">
    <location>
        <begin position="724"/>
        <end position="808"/>
    </location>
</feature>
<dbReference type="SMART" id="SM00228">
    <property type="entry name" value="PDZ"/>
    <property type="match status" value="1"/>
</dbReference>
<reference evidence="2" key="1">
    <citation type="journal article" date="2021" name="PeerJ">
        <title>Extensive microbial diversity within the chicken gut microbiome revealed by metagenomics and culture.</title>
        <authorList>
            <person name="Gilroy R."/>
            <person name="Ravi A."/>
            <person name="Getino M."/>
            <person name="Pursley I."/>
            <person name="Horton D.L."/>
            <person name="Alikhan N.F."/>
            <person name="Baker D."/>
            <person name="Gharbi K."/>
            <person name="Hall N."/>
            <person name="Watson M."/>
            <person name="Adriaenssens E.M."/>
            <person name="Foster-Nyarko E."/>
            <person name="Jarju S."/>
            <person name="Secka A."/>
            <person name="Antonio M."/>
            <person name="Oren A."/>
            <person name="Chaudhuri R.R."/>
            <person name="La Ragione R."/>
            <person name="Hildebrand F."/>
            <person name="Pallen M.J."/>
        </authorList>
    </citation>
    <scope>NUCLEOTIDE SEQUENCE</scope>
    <source>
        <strain evidence="2">ChiHjej12B11-9795</strain>
    </source>
</reference>
<dbReference type="SMART" id="SM00710">
    <property type="entry name" value="PbH1"/>
    <property type="match status" value="3"/>
</dbReference>
<evidence type="ECO:0000313" key="2">
    <source>
        <dbReference type="EMBL" id="HJA86056.1"/>
    </source>
</evidence>
<sequence length="826" mass="93385">MRKQTEQHCQVNRTQRIAAACIGLLAFISGTWAQTIYVSLQGKDQWPGTQEQPVATLKKAQELARTYRPDTDVEVIIGDGTYYLPETFCFTAQDSKTYPATVTYRAQHPGKAILSGGLKLSLSWHQRGKGIWAATLPDTFEIDLLYINGQRQRMARFPNAAPGEGKNVFDTWTLEHNAVYDAAQAPLTPQRITRWKHPEGGIVHAMHTALWGDMHWLITGKAGKDSLLLEGGWQNNRPSPMHPVYRMVENIQEELDAPGEWFYNPEEKELCFIPGPGTDMKAATTEIVRLKHLIEFNGTQEAPVTGVNLDGLVFRHSSRTFMENKEPLLRSDWTVYRGGAIVYNGAEDCQVTRCEFDQVGGNTIFINNYNRRITIRECYIHDSGANGIAFVGDPQMVRSPLFRYGNQDYAHMDTLPGPKGQNYPMECLVEDCLITRTGRDEKQTAPIQISMSKRITVRHCSIYDVPRAGINISEGTFGGHLIEYCDIFNTVLETGDHGSFNSWGRDRYWTPDVRTFARLVDRNPEMTWWDMTEPNIIRHNRWRCDHGWDIDLDDGSSHYRIYNNLLLNGGLKMREGYDRIVTNNIIVNNSLHPHVWPHDNGDVFTHNIVFTAYQPAAMQSDLKANDKWGKELDRNFFVGGKQDMEQFRANGADPHSRYGDPLFLNTAQGDYRVSQDSPAKAIGFQNFSMNEFGVRSAWLKQMARKPILPIPRIKQTSPDIAPQKWMGATITEVKGYGLSAFGVGFDQAGIAFGEMEEESTAASSGLKSGDLLQSINGVRITGFADLHKYLKQSAGQQQEMKLTVIREQKEKVIRIPAHKPVEKEAE</sequence>
<evidence type="ECO:0000259" key="1">
    <source>
        <dbReference type="SMART" id="SM00228"/>
    </source>
</evidence>
<organism evidence="2 3">
    <name type="scientific">Candidatus Bacteroides avicola</name>
    <dbReference type="NCBI Taxonomy" id="2838468"/>
    <lineage>
        <taxon>Bacteria</taxon>
        <taxon>Pseudomonadati</taxon>
        <taxon>Bacteroidota</taxon>
        <taxon>Bacteroidia</taxon>
        <taxon>Bacteroidales</taxon>
        <taxon>Bacteroidaceae</taxon>
        <taxon>Bacteroides</taxon>
    </lineage>
</organism>
<dbReference type="PANTHER" id="PTHR36453">
    <property type="entry name" value="SECRETED PROTEIN-RELATED"/>
    <property type="match status" value="1"/>
</dbReference>
<name>A0A9D2KUC4_9BACE</name>
<dbReference type="SUPFAM" id="SSF50156">
    <property type="entry name" value="PDZ domain-like"/>
    <property type="match status" value="1"/>
</dbReference>